<dbReference type="EMBL" id="JBHSPF010000004">
    <property type="protein sequence ID" value="MFC5627451.1"/>
    <property type="molecule type" value="Genomic_DNA"/>
</dbReference>
<keyword evidence="4" id="KW-0694">RNA-binding</keyword>
<dbReference type="InterPro" id="IPR006145">
    <property type="entry name" value="PsdUridine_synth_RsuA/RluA"/>
</dbReference>
<protein>
    <recommendedName>
        <fullName evidence="5">Pseudouridine synthase</fullName>
        <ecNumber evidence="5">5.4.99.-</ecNumber>
    </recommendedName>
</protein>
<dbReference type="InterPro" id="IPR006224">
    <property type="entry name" value="PsdUridine_synth_RluA-like_CS"/>
</dbReference>
<name>A0ABW0U515_9BACI</name>
<comment type="catalytic activity">
    <reaction evidence="1 5">
        <text>a uridine in RNA = a pseudouridine in RNA</text>
        <dbReference type="Rhea" id="RHEA:48348"/>
        <dbReference type="Rhea" id="RHEA-COMP:12068"/>
        <dbReference type="Rhea" id="RHEA-COMP:12069"/>
        <dbReference type="ChEBI" id="CHEBI:65314"/>
        <dbReference type="ChEBI" id="CHEBI:65315"/>
    </reaction>
</comment>
<comment type="function">
    <text evidence="5">Responsible for synthesis of pseudouridine from uracil.</text>
</comment>
<evidence type="ECO:0000259" key="6">
    <source>
        <dbReference type="SMART" id="SM00363"/>
    </source>
</evidence>
<comment type="caution">
    <text evidence="7">The sequence shown here is derived from an EMBL/GenBank/DDBJ whole genome shotgun (WGS) entry which is preliminary data.</text>
</comment>
<dbReference type="PANTHER" id="PTHR21600">
    <property type="entry name" value="MITOCHONDRIAL RNA PSEUDOURIDINE SYNTHASE"/>
    <property type="match status" value="1"/>
</dbReference>
<dbReference type="NCBIfam" id="TIGR00005">
    <property type="entry name" value="rluA_subfam"/>
    <property type="match status" value="1"/>
</dbReference>
<sequence>METKKSWKIAEDGVGERVDKHVAAHTNMSRQSVQTLIKEGNILVNNKQVKNNYVLARDDEISIAIQERTSFSLKPEPMSLDVRYEDEHLLIVNKPRGLVVHPAPGHATGTLLHGLLAYTSLSDVYGEERQGIVHRIDKDTSGLLLIAKHNDVHERLAEQLKHRNIERKYKAIVHGSILHEKGTIDAPIGRDPKNRKRMAVTDHHGKEAVTYFQVLERFQDYTFVECELVTGRTHQIRVHMAYIGHPVAGDPLYGRKKTLPIDGQALHAFSLTFVHPMTDETIAIEAPLPDDMVKELEKLKNTP</sequence>
<dbReference type="Gene3D" id="3.30.2350.10">
    <property type="entry name" value="Pseudouridine synthase"/>
    <property type="match status" value="1"/>
</dbReference>
<dbReference type="CDD" id="cd02869">
    <property type="entry name" value="PseudoU_synth_RluA_like"/>
    <property type="match status" value="1"/>
</dbReference>
<dbReference type="RefSeq" id="WP_270898372.1">
    <property type="nucleotide sequence ID" value="NZ_JBHSPF010000004.1"/>
</dbReference>
<dbReference type="PANTHER" id="PTHR21600:SF44">
    <property type="entry name" value="RIBOSOMAL LARGE SUBUNIT PSEUDOURIDINE SYNTHASE D"/>
    <property type="match status" value="1"/>
</dbReference>
<evidence type="ECO:0000256" key="3">
    <source>
        <dbReference type="ARBA" id="ARBA00023235"/>
    </source>
</evidence>
<dbReference type="SUPFAM" id="SSF55174">
    <property type="entry name" value="Alpha-L RNA-binding motif"/>
    <property type="match status" value="1"/>
</dbReference>
<keyword evidence="8" id="KW-1185">Reference proteome</keyword>
<reference evidence="8" key="1">
    <citation type="journal article" date="2019" name="Int. J. Syst. Evol. Microbiol.">
        <title>The Global Catalogue of Microorganisms (GCM) 10K type strain sequencing project: providing services to taxonomists for standard genome sequencing and annotation.</title>
        <authorList>
            <consortium name="The Broad Institute Genomics Platform"/>
            <consortium name="The Broad Institute Genome Sequencing Center for Infectious Disease"/>
            <person name="Wu L."/>
            <person name="Ma J."/>
        </authorList>
    </citation>
    <scope>NUCLEOTIDE SEQUENCE [LARGE SCALE GENOMIC DNA]</scope>
    <source>
        <strain evidence="8">CGMCC 1.15790</strain>
    </source>
</reference>
<dbReference type="CDD" id="cd00165">
    <property type="entry name" value="S4"/>
    <property type="match status" value="1"/>
</dbReference>
<dbReference type="InterPro" id="IPR036986">
    <property type="entry name" value="S4_RNA-bd_sf"/>
</dbReference>
<keyword evidence="3 5" id="KW-0413">Isomerase</keyword>
<organism evidence="7 8">
    <name type="scientific">Aliibacillus thermotolerans</name>
    <dbReference type="NCBI Taxonomy" id="1834418"/>
    <lineage>
        <taxon>Bacteria</taxon>
        <taxon>Bacillati</taxon>
        <taxon>Bacillota</taxon>
        <taxon>Bacilli</taxon>
        <taxon>Bacillales</taxon>
        <taxon>Bacillaceae</taxon>
        <taxon>Aliibacillus</taxon>
    </lineage>
</organism>
<proteinExistence type="inferred from homology"/>
<dbReference type="InterPro" id="IPR006225">
    <property type="entry name" value="PsdUridine_synth_RluC/D"/>
</dbReference>
<dbReference type="PROSITE" id="PS01129">
    <property type="entry name" value="PSI_RLU"/>
    <property type="match status" value="1"/>
</dbReference>
<dbReference type="InterPro" id="IPR002942">
    <property type="entry name" value="S4_RNA-bd"/>
</dbReference>
<dbReference type="PROSITE" id="PS50889">
    <property type="entry name" value="S4"/>
    <property type="match status" value="1"/>
</dbReference>
<dbReference type="InterPro" id="IPR050188">
    <property type="entry name" value="RluA_PseudoU_synthase"/>
</dbReference>
<evidence type="ECO:0000256" key="4">
    <source>
        <dbReference type="PROSITE-ProRule" id="PRU00182"/>
    </source>
</evidence>
<gene>
    <name evidence="7" type="ORF">ACFPTR_00885</name>
</gene>
<dbReference type="SMART" id="SM00363">
    <property type="entry name" value="S4"/>
    <property type="match status" value="1"/>
</dbReference>
<evidence type="ECO:0000256" key="1">
    <source>
        <dbReference type="ARBA" id="ARBA00000073"/>
    </source>
</evidence>
<dbReference type="SUPFAM" id="SSF55120">
    <property type="entry name" value="Pseudouridine synthase"/>
    <property type="match status" value="1"/>
</dbReference>
<evidence type="ECO:0000313" key="7">
    <source>
        <dbReference type="EMBL" id="MFC5627451.1"/>
    </source>
</evidence>
<dbReference type="EC" id="5.4.99.-" evidence="5"/>
<feature type="domain" description="RNA-binding S4" evidence="6">
    <location>
        <begin position="16"/>
        <end position="74"/>
    </location>
</feature>
<dbReference type="Proteomes" id="UP001596143">
    <property type="component" value="Unassembled WGS sequence"/>
</dbReference>
<comment type="similarity">
    <text evidence="2 5">Belongs to the pseudouridine synthase RluA family.</text>
</comment>
<accession>A0ABW0U515</accession>
<evidence type="ECO:0000256" key="2">
    <source>
        <dbReference type="ARBA" id="ARBA00010876"/>
    </source>
</evidence>
<dbReference type="InterPro" id="IPR020103">
    <property type="entry name" value="PsdUridine_synth_cat_dom_sf"/>
</dbReference>
<dbReference type="Pfam" id="PF00849">
    <property type="entry name" value="PseudoU_synth_2"/>
    <property type="match status" value="1"/>
</dbReference>
<evidence type="ECO:0000256" key="5">
    <source>
        <dbReference type="RuleBase" id="RU362028"/>
    </source>
</evidence>
<evidence type="ECO:0000313" key="8">
    <source>
        <dbReference type="Proteomes" id="UP001596143"/>
    </source>
</evidence>
<dbReference type="Gene3D" id="3.10.290.10">
    <property type="entry name" value="RNA-binding S4 domain"/>
    <property type="match status" value="1"/>
</dbReference>